<dbReference type="InterPro" id="IPR021109">
    <property type="entry name" value="Peptidase_aspartic_dom_sf"/>
</dbReference>
<dbReference type="VEuPathDB" id="FungiDB:C5L36_0D01620"/>
<dbReference type="VEuPathDB" id="FungiDB:C5L36_0C11510"/>
<dbReference type="InterPro" id="IPR045358">
    <property type="entry name" value="Ty3_capsid"/>
</dbReference>
<dbReference type="PANTHER" id="PTHR15503">
    <property type="entry name" value="LDOC1 RELATED"/>
    <property type="match status" value="1"/>
</dbReference>
<comment type="caution">
    <text evidence="3">The sequence shown here is derived from an EMBL/GenBank/DDBJ whole genome shotgun (WGS) entry which is preliminary data.</text>
</comment>
<proteinExistence type="predicted"/>
<dbReference type="Pfam" id="PF19259">
    <property type="entry name" value="Ty3_capsid"/>
    <property type="match status" value="1"/>
</dbReference>
<accession>A0A1V2LG02</accession>
<dbReference type="EMBL" id="MQVM01000052">
    <property type="protein sequence ID" value="ONH70805.1"/>
    <property type="molecule type" value="Genomic_DNA"/>
</dbReference>
<reference evidence="4" key="1">
    <citation type="journal article" date="2017" name="Genome Announc.">
        <title>Genome sequences of Cyberlindnera fabianii 65, Pichia kudriavzevii 129, and Saccharomyces cerevisiae 131 isolated from fermented masau fruits in Zimbabwe.</title>
        <authorList>
            <person name="van Rijswijck I.M.H."/>
            <person name="Derks M.F.L."/>
            <person name="Abee T."/>
            <person name="de Ridder D."/>
            <person name="Smid E.J."/>
        </authorList>
    </citation>
    <scope>NUCLEOTIDE SEQUENCE [LARGE SCALE GENOMIC DNA]</scope>
    <source>
        <strain evidence="4">129</strain>
    </source>
</reference>
<dbReference type="CDD" id="cd00303">
    <property type="entry name" value="retropepsin_like"/>
    <property type="match status" value="1"/>
</dbReference>
<dbReference type="Proteomes" id="UP000189274">
    <property type="component" value="Unassembled WGS sequence"/>
</dbReference>
<dbReference type="InterPro" id="IPR056924">
    <property type="entry name" value="SH3_Tf2-1"/>
</dbReference>
<gene>
    <name evidence="3" type="ORF">BOH78_4952</name>
</gene>
<feature type="domain" description="Tf2-1-like SH3-like" evidence="2">
    <location>
        <begin position="540"/>
        <end position="600"/>
    </location>
</feature>
<evidence type="ECO:0000259" key="2">
    <source>
        <dbReference type="Pfam" id="PF24626"/>
    </source>
</evidence>
<organism evidence="3 4">
    <name type="scientific">Pichia kudriavzevii</name>
    <name type="common">Yeast</name>
    <name type="synonym">Issatchenkia orientalis</name>
    <dbReference type="NCBI Taxonomy" id="4909"/>
    <lineage>
        <taxon>Eukaryota</taxon>
        <taxon>Fungi</taxon>
        <taxon>Dikarya</taxon>
        <taxon>Ascomycota</taxon>
        <taxon>Saccharomycotina</taxon>
        <taxon>Pichiomycetes</taxon>
        <taxon>Pichiales</taxon>
        <taxon>Pichiaceae</taxon>
        <taxon>Pichia</taxon>
    </lineage>
</organism>
<dbReference type="InterPro" id="IPR032567">
    <property type="entry name" value="RTL1-rel"/>
</dbReference>
<name>A0A1V2LG02_PICKU</name>
<evidence type="ECO:0000313" key="4">
    <source>
        <dbReference type="Proteomes" id="UP000189274"/>
    </source>
</evidence>
<dbReference type="Pfam" id="PF24626">
    <property type="entry name" value="SH3_Tf2-1"/>
    <property type="match status" value="1"/>
</dbReference>
<sequence>MNSEVNAMHAGSNPSQVNLNMVFKGNEKNSVRLAQQFLFKLDMAFKLQESMGKDVSELFKVATAMLNLDGSALAWFTNRYGNSELPLWHQFVEEFTLEFCPTDEFELRQVAAKYNGCHQGKNSVEQFIQEFEGYRTLLPGEYENEWATRDRFVQGLRAEIRGRVFQHRPNSLAEAKFLARDFEKDSAPRARDFRFSHQDRWRGEPMEIDSIKNKNYRGRNFDSYKRNKNYNRNYNGGYAVRNQKVVGSDIAINPPTIENANLQLKNEIQHSTKFDKYILNNKDIENLSVSNVYMDRKELPLLKVKNELFKECVALVDSGASRNFLDYEFVKSHQLENYLEPTEFEDVVAANKKTISVKGELTLELQFKLRDEWQNENIRFLVLENINHKMILGFPFVKDHGNKVDWENIEKETETPEIPDIEEQIESSDENDLEETQENELIGINSMRAVRRNLKNVDNYPLLLFVQSVEEKENNNVLEEPYDGVDGIRKKIHEEFRDVSYDEDNEIKEIYDILKENLPIPKSQETQHNKSRVYETFEVGDWILLHKDAYGSDRLYYKIQPVYYGPYKVVKKISDNAYEVDLPKTNKKDRVINVRWLRRFLQTDKQFPKVPPRTIAEARSRLTEIIGIAGIDETNDTLDVYWKDCDPCHSSSIPFSLFLEIPEDLQRTLWDNAKAIDKDNKLRDEVSKAAG</sequence>
<evidence type="ECO:0000259" key="1">
    <source>
        <dbReference type="Pfam" id="PF19259"/>
    </source>
</evidence>
<evidence type="ECO:0000313" key="3">
    <source>
        <dbReference type="EMBL" id="ONH70805.1"/>
    </source>
</evidence>
<dbReference type="Gene3D" id="2.40.70.10">
    <property type="entry name" value="Acid Proteases"/>
    <property type="match status" value="1"/>
</dbReference>
<dbReference type="AlphaFoldDB" id="A0A1V2LG02"/>
<dbReference type="Pfam" id="PF13650">
    <property type="entry name" value="Asp_protease_2"/>
    <property type="match status" value="1"/>
</dbReference>
<dbReference type="PANTHER" id="PTHR15503:SF22">
    <property type="entry name" value="TRANSPOSON TY3-I GAG POLYPROTEIN"/>
    <property type="match status" value="1"/>
</dbReference>
<protein>
    <submittedName>
        <fullName evidence="3">Transposon Ty3-G Gag-Pol polyprotein</fullName>
    </submittedName>
</protein>
<feature type="domain" description="Ty3 transposon capsid-like protein" evidence="1">
    <location>
        <begin position="18"/>
        <end position="181"/>
    </location>
</feature>